<sequence>MPLRPAVQGNARPAGRLLRVIPDCAHKRRTGIISRVTTGTTLKQLPARVIEWALPYWTRGEPGRQTPADLFRVLYLGWLAAFVLKVLGSTWDVSWHFKWLRDDLAPPHMLNTVGTVIAVGLAIVHWYTGYGVDRTASRLIQWGTGIFLIAIPLDLINHRVNGLDITAWSPSHALLFIGTALMIAGVIRGWYLGAASYGVISDRLRTVVLGVLFTFFFENVHFPEQHQEYGVLELASWDRGQPYAEPSLLQFAADQMGRAVDRPMILKFSLPVPDYVYPVYAGAAGMIILVVARLIVKKRWTATSIAALYVAYRCLVWPILVGGTFPPSAIPFFFLLAGLAVDLAFFVRIPYFRPVLGAALVTAGVYGGLAVQDRVLDAPPYAVASWPVTAALLAAAWLVAEWLVGRRRAPAASTEASPAETGAGTGADAVTGTGDGTAAEPVRAPDAEPVPTTAPARDAGAASASDGTGER</sequence>
<feature type="transmembrane region" description="Helical" evidence="2">
    <location>
        <begin position="275"/>
        <end position="296"/>
    </location>
</feature>
<comment type="caution">
    <text evidence="3">The sequence shown here is derived from an EMBL/GenBank/DDBJ whole genome shotgun (WGS) entry which is preliminary data.</text>
</comment>
<feature type="compositionally biased region" description="Low complexity" evidence="1">
    <location>
        <begin position="411"/>
        <end position="440"/>
    </location>
</feature>
<keyword evidence="2" id="KW-0812">Transmembrane</keyword>
<evidence type="ECO:0000313" key="3">
    <source>
        <dbReference type="EMBL" id="GIG79846.1"/>
    </source>
</evidence>
<gene>
    <name evidence="3" type="ORF">Pka01_29730</name>
</gene>
<dbReference type="AlphaFoldDB" id="A0A8J3PRI8"/>
<evidence type="ECO:0000256" key="2">
    <source>
        <dbReference type="SAM" id="Phobius"/>
    </source>
</evidence>
<feature type="transmembrane region" description="Helical" evidence="2">
    <location>
        <begin position="329"/>
        <end position="347"/>
    </location>
</feature>
<feature type="region of interest" description="Disordered" evidence="1">
    <location>
        <begin position="411"/>
        <end position="471"/>
    </location>
</feature>
<proteinExistence type="predicted"/>
<keyword evidence="2" id="KW-1133">Transmembrane helix</keyword>
<accession>A0A8J3PRI8</accession>
<feature type="transmembrane region" description="Helical" evidence="2">
    <location>
        <begin position="204"/>
        <end position="222"/>
    </location>
</feature>
<feature type="transmembrane region" description="Helical" evidence="2">
    <location>
        <begin position="354"/>
        <end position="371"/>
    </location>
</feature>
<dbReference type="Proteomes" id="UP000630097">
    <property type="component" value="Unassembled WGS sequence"/>
</dbReference>
<keyword evidence="4" id="KW-1185">Reference proteome</keyword>
<feature type="transmembrane region" description="Helical" evidence="2">
    <location>
        <begin position="108"/>
        <end position="127"/>
    </location>
</feature>
<feature type="transmembrane region" description="Helical" evidence="2">
    <location>
        <begin position="383"/>
        <end position="404"/>
    </location>
</feature>
<protein>
    <submittedName>
        <fullName evidence="3">Uncharacterized protein</fullName>
    </submittedName>
</protein>
<feature type="compositionally biased region" description="Low complexity" evidence="1">
    <location>
        <begin position="451"/>
        <end position="471"/>
    </location>
</feature>
<evidence type="ECO:0000313" key="4">
    <source>
        <dbReference type="Proteomes" id="UP000630097"/>
    </source>
</evidence>
<reference evidence="3 4" key="1">
    <citation type="submission" date="2021-01" db="EMBL/GenBank/DDBJ databases">
        <title>Whole genome shotgun sequence of Planotetraspora kaengkrachanensis NBRC 104272.</title>
        <authorList>
            <person name="Komaki H."/>
            <person name="Tamura T."/>
        </authorList>
    </citation>
    <scope>NUCLEOTIDE SEQUENCE [LARGE SCALE GENOMIC DNA]</scope>
    <source>
        <strain evidence="3 4">NBRC 104272</strain>
    </source>
</reference>
<organism evidence="3 4">
    <name type="scientific">Planotetraspora kaengkrachanensis</name>
    <dbReference type="NCBI Taxonomy" id="575193"/>
    <lineage>
        <taxon>Bacteria</taxon>
        <taxon>Bacillati</taxon>
        <taxon>Actinomycetota</taxon>
        <taxon>Actinomycetes</taxon>
        <taxon>Streptosporangiales</taxon>
        <taxon>Streptosporangiaceae</taxon>
        <taxon>Planotetraspora</taxon>
    </lineage>
</organism>
<feature type="transmembrane region" description="Helical" evidence="2">
    <location>
        <begin position="70"/>
        <end position="88"/>
    </location>
</feature>
<feature type="transmembrane region" description="Helical" evidence="2">
    <location>
        <begin position="172"/>
        <end position="192"/>
    </location>
</feature>
<feature type="transmembrane region" description="Helical" evidence="2">
    <location>
        <begin position="303"/>
        <end position="323"/>
    </location>
</feature>
<evidence type="ECO:0000256" key="1">
    <source>
        <dbReference type="SAM" id="MobiDB-lite"/>
    </source>
</evidence>
<feature type="transmembrane region" description="Helical" evidence="2">
    <location>
        <begin position="139"/>
        <end position="160"/>
    </location>
</feature>
<name>A0A8J3PRI8_9ACTN</name>
<keyword evidence="2" id="KW-0472">Membrane</keyword>
<dbReference type="EMBL" id="BONV01000010">
    <property type="protein sequence ID" value="GIG79846.1"/>
    <property type="molecule type" value="Genomic_DNA"/>
</dbReference>